<organism evidence="2 3">
    <name type="scientific">Ensete ventricosum</name>
    <name type="common">Abyssinian banana</name>
    <name type="synonym">Musa ensete</name>
    <dbReference type="NCBI Taxonomy" id="4639"/>
    <lineage>
        <taxon>Eukaryota</taxon>
        <taxon>Viridiplantae</taxon>
        <taxon>Streptophyta</taxon>
        <taxon>Embryophyta</taxon>
        <taxon>Tracheophyta</taxon>
        <taxon>Spermatophyta</taxon>
        <taxon>Magnoliopsida</taxon>
        <taxon>Liliopsida</taxon>
        <taxon>Zingiberales</taxon>
        <taxon>Musaceae</taxon>
        <taxon>Ensete</taxon>
    </lineage>
</organism>
<evidence type="ECO:0000313" key="2">
    <source>
        <dbReference type="EMBL" id="KAJ8465577.1"/>
    </source>
</evidence>
<name>A0AAV8PXL8_ENSVE</name>
<keyword evidence="3" id="KW-1185">Reference proteome</keyword>
<dbReference type="Proteomes" id="UP001222027">
    <property type="component" value="Unassembled WGS sequence"/>
</dbReference>
<dbReference type="AlphaFoldDB" id="A0AAV8PXL8"/>
<accession>A0AAV8PXL8</accession>
<feature type="region of interest" description="Disordered" evidence="1">
    <location>
        <begin position="1"/>
        <end position="29"/>
    </location>
</feature>
<protein>
    <submittedName>
        <fullName evidence="2">Uncharacterized protein</fullName>
    </submittedName>
</protein>
<evidence type="ECO:0000256" key="1">
    <source>
        <dbReference type="SAM" id="MobiDB-lite"/>
    </source>
</evidence>
<sequence>MAAPETQSADLGCPPLYHTRATEEEPASVGFDAPLDSLPAEDDKVWTSDIDELLGEFPVSASAMGISMDRATPFSSNPLPHIHLLLVLSG</sequence>
<gene>
    <name evidence="2" type="ORF">OPV22_028129</name>
</gene>
<reference evidence="2 3" key="1">
    <citation type="submission" date="2022-12" db="EMBL/GenBank/DDBJ databases">
        <title>Chromosome-scale assembly of the Ensete ventricosum genome.</title>
        <authorList>
            <person name="Dussert Y."/>
            <person name="Stocks J."/>
            <person name="Wendawek A."/>
            <person name="Woldeyes F."/>
            <person name="Nichols R.A."/>
            <person name="Borrell J.S."/>
        </authorList>
    </citation>
    <scope>NUCLEOTIDE SEQUENCE [LARGE SCALE GENOMIC DNA]</scope>
    <source>
        <strain evidence="3">cv. Maze</strain>
        <tissue evidence="2">Seeds</tissue>
    </source>
</reference>
<evidence type="ECO:0000313" key="3">
    <source>
        <dbReference type="Proteomes" id="UP001222027"/>
    </source>
</evidence>
<comment type="caution">
    <text evidence="2">The sequence shown here is derived from an EMBL/GenBank/DDBJ whole genome shotgun (WGS) entry which is preliminary data.</text>
</comment>
<dbReference type="EMBL" id="JAQQAF010000008">
    <property type="protein sequence ID" value="KAJ8465577.1"/>
    <property type="molecule type" value="Genomic_DNA"/>
</dbReference>
<proteinExistence type="predicted"/>